<keyword evidence="5" id="KW-1185">Reference proteome</keyword>
<keyword evidence="2" id="KW-0812">Transmembrane</keyword>
<dbReference type="Gene3D" id="3.10.620.30">
    <property type="match status" value="1"/>
</dbReference>
<dbReference type="PANTHER" id="PTHR42736:SF1">
    <property type="entry name" value="PROTEIN-GLUTAMINE GAMMA-GLUTAMYLTRANSFERASE"/>
    <property type="match status" value="1"/>
</dbReference>
<dbReference type="Pfam" id="PF01841">
    <property type="entry name" value="Transglut_core"/>
    <property type="match status" value="1"/>
</dbReference>
<gene>
    <name evidence="4" type="ORF">J4G33_03120</name>
</gene>
<feature type="domain" description="Transglutaminase-like" evidence="3">
    <location>
        <begin position="479"/>
        <end position="549"/>
    </location>
</feature>
<feature type="transmembrane region" description="Helical" evidence="2">
    <location>
        <begin position="123"/>
        <end position="143"/>
    </location>
</feature>
<proteinExistence type="predicted"/>
<dbReference type="Proteomes" id="UP000664209">
    <property type="component" value="Unassembled WGS sequence"/>
</dbReference>
<name>A0A939RSC5_9CELL</name>
<dbReference type="InterPro" id="IPR038765">
    <property type="entry name" value="Papain-like_cys_pep_sf"/>
</dbReference>
<evidence type="ECO:0000313" key="5">
    <source>
        <dbReference type="Proteomes" id="UP000664209"/>
    </source>
</evidence>
<sequence length="745" mass="75961">MTPRPTGPATTGWALALLLVAAVPLAASFTTPVVLALVLGALLAPVGIVALGRWLRVPPWGVASGGLSLVLGVALAFARAEPAPAGPASEGTWRAGPGGSLVAPLADAVARLLTAPRPAPLELALPVLLLCALVSLGVALALARGSAARLAPLVGAAVIYGAGQLLSAGAADGGVVATACVVVAAAGWVVLDGGAVGRSSTAVRLGEAPRRARVAWTVRGLAGLVSVLVVGAGAVVVASAVDGRPFEPRELVAPPQVPADLANPMAELARWQAEPDLVLLTVAGEHPGYLSWVTLPDFDGAGWGASLDLRPVGSVVEPALAPGRDRGAMDVTVELVGLAGSASPPGPWLPSAGQVTETDLTGALVDADSGVLMLPVGQDGRLPDGLTYRVRSEVDQPDAVRAARAGVPAGDEVDRYLALPRFPAEMREYAQAVVEGASSRVDQATLIAQEVRGERELATDAIGGSSYVRLREFLFADRGEGGQVGTSEQFAASFAVLARAVGLPSRLVVGFALDEPGTGSPVTVRGQDARVWAEVYLAGTGWVRFDPAPDAATASGLRDEPEEQDVSDAEPEPEGLPEAPPPGADDDPVASDAVPDGVDRGGVVVAVLLALAGAAGVVLVGLVAARGLRRRRLRAAGAVGAWQLVADSLVLRRGRPAPAATVHAEAHEVADLVRASDRGTARGVDHEAAGLALAAEAEAFGPPVEVATSDGTWDAARRVERGLRRGAPRGRRLGWWIDPRPLRRR</sequence>
<dbReference type="InterPro" id="IPR002931">
    <property type="entry name" value="Transglutaminase-like"/>
</dbReference>
<feature type="transmembrane region" description="Helical" evidence="2">
    <location>
        <begin position="176"/>
        <end position="197"/>
    </location>
</feature>
<feature type="transmembrane region" description="Helical" evidence="2">
    <location>
        <begin position="603"/>
        <end position="625"/>
    </location>
</feature>
<evidence type="ECO:0000259" key="3">
    <source>
        <dbReference type="SMART" id="SM00460"/>
    </source>
</evidence>
<reference evidence="4" key="1">
    <citation type="submission" date="2021-03" db="EMBL/GenBank/DDBJ databases">
        <title>Actinotalea soli sp. nov., isolated from soil.</title>
        <authorList>
            <person name="Ping W."/>
            <person name="Zhang J."/>
        </authorList>
    </citation>
    <scope>NUCLEOTIDE SEQUENCE</scope>
    <source>
        <strain evidence="4">BY-33</strain>
    </source>
</reference>
<accession>A0A939RSC5</accession>
<dbReference type="SUPFAM" id="SSF54001">
    <property type="entry name" value="Cysteine proteinases"/>
    <property type="match status" value="1"/>
</dbReference>
<evidence type="ECO:0000313" key="4">
    <source>
        <dbReference type="EMBL" id="MBO1750787.1"/>
    </source>
</evidence>
<organism evidence="4 5">
    <name type="scientific">Actinotalea soli</name>
    <dbReference type="NCBI Taxonomy" id="2819234"/>
    <lineage>
        <taxon>Bacteria</taxon>
        <taxon>Bacillati</taxon>
        <taxon>Actinomycetota</taxon>
        <taxon>Actinomycetes</taxon>
        <taxon>Micrococcales</taxon>
        <taxon>Cellulomonadaceae</taxon>
        <taxon>Actinotalea</taxon>
    </lineage>
</organism>
<feature type="transmembrane region" description="Helical" evidence="2">
    <location>
        <begin position="150"/>
        <end position="170"/>
    </location>
</feature>
<keyword evidence="2" id="KW-1133">Transmembrane helix</keyword>
<dbReference type="AlphaFoldDB" id="A0A939RSC5"/>
<feature type="compositionally biased region" description="Acidic residues" evidence="1">
    <location>
        <begin position="560"/>
        <end position="575"/>
    </location>
</feature>
<dbReference type="RefSeq" id="WP_208054399.1">
    <property type="nucleotide sequence ID" value="NZ_JAGEMK010000001.1"/>
</dbReference>
<dbReference type="PANTHER" id="PTHR42736">
    <property type="entry name" value="PROTEIN-GLUTAMINE GAMMA-GLUTAMYLTRANSFERASE"/>
    <property type="match status" value="1"/>
</dbReference>
<comment type="caution">
    <text evidence="4">The sequence shown here is derived from an EMBL/GenBank/DDBJ whole genome shotgun (WGS) entry which is preliminary data.</text>
</comment>
<feature type="transmembrane region" description="Helical" evidence="2">
    <location>
        <begin position="32"/>
        <end position="52"/>
    </location>
</feature>
<feature type="region of interest" description="Disordered" evidence="1">
    <location>
        <begin position="548"/>
        <end position="595"/>
    </location>
</feature>
<evidence type="ECO:0000256" key="1">
    <source>
        <dbReference type="SAM" id="MobiDB-lite"/>
    </source>
</evidence>
<protein>
    <submittedName>
        <fullName evidence="4">Transglutaminase domain-containing protein</fullName>
    </submittedName>
</protein>
<dbReference type="InterPro" id="IPR052901">
    <property type="entry name" value="Bact_TGase-like"/>
</dbReference>
<dbReference type="EMBL" id="JAGEMK010000001">
    <property type="protein sequence ID" value="MBO1750787.1"/>
    <property type="molecule type" value="Genomic_DNA"/>
</dbReference>
<feature type="transmembrane region" description="Helical" evidence="2">
    <location>
        <begin position="218"/>
        <end position="241"/>
    </location>
</feature>
<evidence type="ECO:0000256" key="2">
    <source>
        <dbReference type="SAM" id="Phobius"/>
    </source>
</evidence>
<feature type="transmembrane region" description="Helical" evidence="2">
    <location>
        <begin position="59"/>
        <end position="78"/>
    </location>
</feature>
<dbReference type="SMART" id="SM00460">
    <property type="entry name" value="TGc"/>
    <property type="match status" value="1"/>
</dbReference>
<keyword evidence="2" id="KW-0472">Membrane</keyword>